<feature type="region of interest" description="Disordered" evidence="2">
    <location>
        <begin position="96"/>
        <end position="117"/>
    </location>
</feature>
<feature type="region of interest" description="Disordered" evidence="2">
    <location>
        <begin position="202"/>
        <end position="314"/>
    </location>
</feature>
<feature type="compositionally biased region" description="Low complexity" evidence="2">
    <location>
        <begin position="240"/>
        <end position="273"/>
    </location>
</feature>
<evidence type="ECO:0000256" key="2">
    <source>
        <dbReference type="SAM" id="MobiDB-lite"/>
    </source>
</evidence>
<dbReference type="GO" id="GO:0008270">
    <property type="term" value="F:zinc ion binding"/>
    <property type="evidence" value="ECO:0007669"/>
    <property type="project" value="UniProtKB-KW"/>
</dbReference>
<dbReference type="STRING" id="180088.A0A1J8Q993"/>
<feature type="domain" description="Arf-GAP" evidence="3">
    <location>
        <begin position="58"/>
        <end position="145"/>
    </location>
</feature>
<feature type="compositionally biased region" description="Low complexity" evidence="2">
    <location>
        <begin position="291"/>
        <end position="309"/>
    </location>
</feature>
<dbReference type="SUPFAM" id="SSF57863">
    <property type="entry name" value="ArfGap/RecO-like zinc finger"/>
    <property type="match status" value="1"/>
</dbReference>
<keyword evidence="1" id="KW-0863">Zinc-finger</keyword>
<sequence length="433" mass="47064">MSSGISKISSERSQRTLLELVMQPGNGKWHPFPQTTEAAISSLQFETFAQIMFIKYSVNCASIHRKLGTHITKVKSITLDSWTKEQVEVMKQNGNIKSNNLYNPDEARHPPPTNMMEAERDSEIEKFIRAKYEFKWFMNCKPSQLSPPVRTSSNAVTAHSISTLATGPAPVQRKPSPAPPPVPAKYATNGGIRSFNVATDALPPWPTPTQPTRSISQPLSTPGFSAPIQGLPGNQVWDDLLSLQGPSQSSSLPLQYKSPNFSSPSPSVPSQSPLGNPTFHVSPNPFSALQSSHMMPTSMPSMSNPTSVTQMHGGPNPQTPFQQQFSGFPFSNTLNSIPPQMGVGGLSGTPGVASLPQQSHFAQSFGQYPQPAPGHMQDPNLIYAQPQPQVVQQQYSPQSPFGAAPAFVAQQQQQTVFQTNAAYGGWQNMHGNF</sequence>
<dbReference type="SMART" id="SM00105">
    <property type="entry name" value="ArfGap"/>
    <property type="match status" value="1"/>
</dbReference>
<dbReference type="InterPro" id="IPR038508">
    <property type="entry name" value="ArfGAP_dom_sf"/>
</dbReference>
<dbReference type="Proteomes" id="UP000183567">
    <property type="component" value="Unassembled WGS sequence"/>
</dbReference>
<dbReference type="Gene3D" id="1.10.220.150">
    <property type="entry name" value="Arf GTPase activating protein"/>
    <property type="match status" value="1"/>
</dbReference>
<keyword evidence="1" id="KW-0862">Zinc</keyword>
<dbReference type="AlphaFoldDB" id="A0A1J8Q993"/>
<proteinExistence type="predicted"/>
<dbReference type="InterPro" id="IPR051718">
    <property type="entry name" value="ARF_GTPase-activating"/>
</dbReference>
<dbReference type="InterPro" id="IPR037278">
    <property type="entry name" value="ARFGAP/RecO"/>
</dbReference>
<dbReference type="Pfam" id="PF01412">
    <property type="entry name" value="ArfGap"/>
    <property type="match status" value="1"/>
</dbReference>
<dbReference type="PRINTS" id="PR00405">
    <property type="entry name" value="REVINTRACTNG"/>
</dbReference>
<gene>
    <name evidence="4" type="ORF">AZE42_00644</name>
</gene>
<dbReference type="InterPro" id="IPR001164">
    <property type="entry name" value="ArfGAP_dom"/>
</dbReference>
<organism evidence="4 5">
    <name type="scientific">Rhizopogon vesiculosus</name>
    <dbReference type="NCBI Taxonomy" id="180088"/>
    <lineage>
        <taxon>Eukaryota</taxon>
        <taxon>Fungi</taxon>
        <taxon>Dikarya</taxon>
        <taxon>Basidiomycota</taxon>
        <taxon>Agaricomycotina</taxon>
        <taxon>Agaricomycetes</taxon>
        <taxon>Agaricomycetidae</taxon>
        <taxon>Boletales</taxon>
        <taxon>Suillineae</taxon>
        <taxon>Rhizopogonaceae</taxon>
        <taxon>Rhizopogon</taxon>
    </lineage>
</organism>
<dbReference type="GO" id="GO:0005737">
    <property type="term" value="C:cytoplasm"/>
    <property type="evidence" value="ECO:0007669"/>
    <property type="project" value="TreeGrafter"/>
</dbReference>
<evidence type="ECO:0000256" key="1">
    <source>
        <dbReference type="PROSITE-ProRule" id="PRU00288"/>
    </source>
</evidence>
<accession>A0A1J8Q993</accession>
<dbReference type="PANTHER" id="PTHR45705:SF1">
    <property type="entry name" value="FI20236P1"/>
    <property type="match status" value="1"/>
</dbReference>
<keyword evidence="1" id="KW-0479">Metal-binding</keyword>
<dbReference type="OrthoDB" id="10266696at2759"/>
<dbReference type="EMBL" id="LVVM01002514">
    <property type="protein sequence ID" value="OJA16539.1"/>
    <property type="molecule type" value="Genomic_DNA"/>
</dbReference>
<dbReference type="PROSITE" id="PS50115">
    <property type="entry name" value="ARFGAP"/>
    <property type="match status" value="1"/>
</dbReference>
<dbReference type="PANTHER" id="PTHR45705">
    <property type="entry name" value="FI20236P1"/>
    <property type="match status" value="1"/>
</dbReference>
<evidence type="ECO:0000313" key="4">
    <source>
        <dbReference type="EMBL" id="OJA16539.1"/>
    </source>
</evidence>
<feature type="compositionally biased region" description="Polar residues" evidence="2">
    <location>
        <begin position="279"/>
        <end position="290"/>
    </location>
</feature>
<comment type="caution">
    <text evidence="4">The sequence shown here is derived from an EMBL/GenBank/DDBJ whole genome shotgun (WGS) entry which is preliminary data.</text>
</comment>
<name>A0A1J8Q993_9AGAM</name>
<feature type="compositionally biased region" description="Polar residues" evidence="2">
    <location>
        <begin position="210"/>
        <end position="223"/>
    </location>
</feature>
<protein>
    <recommendedName>
        <fullName evidence="3">Arf-GAP domain-containing protein</fullName>
    </recommendedName>
</protein>
<reference evidence="4 5" key="1">
    <citation type="submission" date="2016-03" db="EMBL/GenBank/DDBJ databases">
        <title>Comparative genomics of the ectomycorrhizal sister species Rhizopogon vinicolor and Rhizopogon vesiculosus (Basidiomycota: Boletales) reveals a divergence of the mating type B locus.</title>
        <authorList>
            <person name="Mujic A.B."/>
            <person name="Kuo A."/>
            <person name="Tritt A."/>
            <person name="Lipzen A."/>
            <person name="Chen C."/>
            <person name="Johnson J."/>
            <person name="Sharma A."/>
            <person name="Barry K."/>
            <person name="Grigoriev I.V."/>
            <person name="Spatafora J.W."/>
        </authorList>
    </citation>
    <scope>NUCLEOTIDE SEQUENCE [LARGE SCALE GENOMIC DNA]</scope>
    <source>
        <strain evidence="4 5">AM-OR11-056</strain>
    </source>
</reference>
<evidence type="ECO:0000259" key="3">
    <source>
        <dbReference type="PROSITE" id="PS50115"/>
    </source>
</evidence>
<keyword evidence="5" id="KW-1185">Reference proteome</keyword>
<evidence type="ECO:0000313" key="5">
    <source>
        <dbReference type="Proteomes" id="UP000183567"/>
    </source>
</evidence>
<dbReference type="GO" id="GO:0005096">
    <property type="term" value="F:GTPase activator activity"/>
    <property type="evidence" value="ECO:0007669"/>
    <property type="project" value="InterPro"/>
</dbReference>